<feature type="region of interest" description="Disordered" evidence="1">
    <location>
        <begin position="175"/>
        <end position="285"/>
    </location>
</feature>
<feature type="compositionally biased region" description="Basic residues" evidence="1">
    <location>
        <begin position="366"/>
        <end position="375"/>
    </location>
</feature>
<dbReference type="InterPro" id="IPR012816">
    <property type="entry name" value="NADAR"/>
</dbReference>
<dbReference type="AlphaFoldDB" id="A0A8K0UK36"/>
<feature type="compositionally biased region" description="Pro residues" evidence="1">
    <location>
        <begin position="405"/>
        <end position="418"/>
    </location>
</feature>
<feature type="compositionally biased region" description="Basic and acidic residues" evidence="1">
    <location>
        <begin position="342"/>
        <end position="355"/>
    </location>
</feature>
<feature type="compositionally biased region" description="Basic and acidic residues" evidence="1">
    <location>
        <begin position="9"/>
        <end position="24"/>
    </location>
</feature>
<dbReference type="Gene3D" id="1.10.357.40">
    <property type="entry name" value="YbiA-like"/>
    <property type="match status" value="1"/>
</dbReference>
<feature type="region of interest" description="Disordered" evidence="1">
    <location>
        <begin position="401"/>
        <end position="479"/>
    </location>
</feature>
<organism evidence="3 4">
    <name type="scientific">Cristinia sonorae</name>
    <dbReference type="NCBI Taxonomy" id="1940300"/>
    <lineage>
        <taxon>Eukaryota</taxon>
        <taxon>Fungi</taxon>
        <taxon>Dikarya</taxon>
        <taxon>Basidiomycota</taxon>
        <taxon>Agaricomycotina</taxon>
        <taxon>Agaricomycetes</taxon>
        <taxon>Agaricomycetidae</taxon>
        <taxon>Agaricales</taxon>
        <taxon>Pleurotineae</taxon>
        <taxon>Stephanosporaceae</taxon>
        <taxon>Cristinia</taxon>
    </lineage>
</organism>
<gene>
    <name evidence="3" type="ORF">BXZ70DRAFT_326627</name>
</gene>
<dbReference type="SUPFAM" id="SSF143990">
    <property type="entry name" value="YbiA-like"/>
    <property type="match status" value="1"/>
</dbReference>
<dbReference type="Pfam" id="PF08719">
    <property type="entry name" value="NADAR"/>
    <property type="match status" value="1"/>
</dbReference>
<reference evidence="3" key="1">
    <citation type="journal article" date="2021" name="New Phytol.">
        <title>Evolutionary innovations through gain and loss of genes in the ectomycorrhizal Boletales.</title>
        <authorList>
            <person name="Wu G."/>
            <person name="Miyauchi S."/>
            <person name="Morin E."/>
            <person name="Kuo A."/>
            <person name="Drula E."/>
            <person name="Varga T."/>
            <person name="Kohler A."/>
            <person name="Feng B."/>
            <person name="Cao Y."/>
            <person name="Lipzen A."/>
            <person name="Daum C."/>
            <person name="Hundley H."/>
            <person name="Pangilinan J."/>
            <person name="Johnson J."/>
            <person name="Barry K."/>
            <person name="LaButti K."/>
            <person name="Ng V."/>
            <person name="Ahrendt S."/>
            <person name="Min B."/>
            <person name="Choi I.G."/>
            <person name="Park H."/>
            <person name="Plett J.M."/>
            <person name="Magnuson J."/>
            <person name="Spatafora J.W."/>
            <person name="Nagy L.G."/>
            <person name="Henrissat B."/>
            <person name="Grigoriev I.V."/>
            <person name="Yang Z.L."/>
            <person name="Xu J."/>
            <person name="Martin F.M."/>
        </authorList>
    </citation>
    <scope>NUCLEOTIDE SEQUENCE</scope>
    <source>
        <strain evidence="3">KKN 215</strain>
    </source>
</reference>
<dbReference type="EMBL" id="JAEVFJ010000023">
    <property type="protein sequence ID" value="KAH8096614.1"/>
    <property type="molecule type" value="Genomic_DNA"/>
</dbReference>
<evidence type="ECO:0000313" key="4">
    <source>
        <dbReference type="Proteomes" id="UP000813824"/>
    </source>
</evidence>
<name>A0A8K0UK36_9AGAR</name>
<protein>
    <recommendedName>
        <fullName evidence="2">NADAR domain-containing protein</fullName>
    </recommendedName>
</protein>
<sequence length="629" mass="70749">MGNNSSRGGYDRRYYQNYYDDRAPGRSYSTRHRSKAGYHPSVLPPPRPREEEYEDDYDYEPPRSHVHRPTYPEPDYSYDHDPSYAIAQPGPIPFAPVQPAYATPPVIPHVPHNRRGRGHTYPAPAPPVQMPVPNVQPHNQHAPVIPPPPQHGIPQYTTSAGVNIPYPDANAPIIPPGQHVVFPATSASSAGHEPRAQMPEPHQHQAEPPAHPLAPGQYGPNDSDRQSPRRYNHRRVRSDNHHSNDSYDRRRHRHSIDSATHYARRRQESPLRNPLPSPPKDIFDRPDLADLLTNLRLPPEETTLKRDPNAPTHALIIPHNGAARVERIVSQPVHRSHQQHLHVRERSGGEKEKKKGGIFRSLSAKLKPKHHHRESRHYQRDEGGIPIQDVLTTRPIIITAEEQMLPPPVPPIIPPPPVLESDAAGPSSAPIPPPGQYGPPGGTPAGVPLRMPSPSASTVNHQRAPSPSPNRSPRPTMLRMDSIGPFADLLHFSSHPVHYKNKLYPTAYHLYEAMKYLDHRPDIAERIRTSGSGREGVERAGEVSRDYTAHVRPDWERVMVDKMEEALYHKFIQHESARRILLATGQKSLIFSEYDDAFWGDGPVGQGLNHIGHILMRIRDQLRDAGYAS</sequence>
<dbReference type="Proteomes" id="UP000813824">
    <property type="component" value="Unassembled WGS sequence"/>
</dbReference>
<evidence type="ECO:0000259" key="2">
    <source>
        <dbReference type="Pfam" id="PF08719"/>
    </source>
</evidence>
<keyword evidence="4" id="KW-1185">Reference proteome</keyword>
<accession>A0A8K0UK36</accession>
<feature type="compositionally biased region" description="Basic and acidic residues" evidence="1">
    <location>
        <begin position="237"/>
        <end position="248"/>
    </location>
</feature>
<feature type="region of interest" description="Disordered" evidence="1">
    <location>
        <begin position="332"/>
        <end position="381"/>
    </location>
</feature>
<feature type="domain" description="NADAR" evidence="2">
    <location>
        <begin position="493"/>
        <end position="623"/>
    </location>
</feature>
<proteinExistence type="predicted"/>
<dbReference type="OrthoDB" id="206452at2759"/>
<evidence type="ECO:0000313" key="3">
    <source>
        <dbReference type="EMBL" id="KAH8096614.1"/>
    </source>
</evidence>
<evidence type="ECO:0000256" key="1">
    <source>
        <dbReference type="SAM" id="MobiDB-lite"/>
    </source>
</evidence>
<dbReference type="CDD" id="cd15457">
    <property type="entry name" value="NADAR"/>
    <property type="match status" value="1"/>
</dbReference>
<feature type="region of interest" description="Disordered" evidence="1">
    <location>
        <begin position="1"/>
        <end position="72"/>
    </location>
</feature>
<dbReference type="InterPro" id="IPR037238">
    <property type="entry name" value="YbiA-like_sf"/>
</dbReference>
<comment type="caution">
    <text evidence="3">The sequence shown here is derived from an EMBL/GenBank/DDBJ whole genome shotgun (WGS) entry which is preliminary data.</text>
</comment>